<proteinExistence type="inferred from homology"/>
<feature type="region of interest" description="Disordered" evidence="3">
    <location>
        <begin position="357"/>
        <end position="409"/>
    </location>
</feature>
<dbReference type="GO" id="GO:0015630">
    <property type="term" value="C:microtubule cytoskeleton"/>
    <property type="evidence" value="ECO:0007669"/>
    <property type="project" value="TreeGrafter"/>
</dbReference>
<sequence length="595" mass="62137">MEEKPSVGITMVSRLPKFGGRSSTGGASSLPNGSPQSTIPSQDTKTPPPAAPPNGLVRKPSFSLKWRREASSTPSNPPTDTTPTGPEDVKPQEVKPQTQLSLGKEVKNATPGTPKIRRSGSSLLSVSSPKAIPKQTSKAQSPKVGSKLAQSPLRAPKAAQNGSNSPVRPRPMSGSESRLARPKGASSLLLSGSQDSLSLSSESLKTMSVENMVRSHSFTHFKQIPSPTSQPMTRSFSFNRAVELAKPLANTNLRPPQTSFLKPPQLSNGRVGLGGSLGGLGGGIQYSRASSAVTSVSSLSTNTPSMPTTPTALKKPLLPSCMTTKPLGGSIGGSLGYKLARPGQTKQQKPLFMGRVKGDARPATAPGCGGESGINAENQDTGEINKADLHSDSDSNSVGRGGEAGGGSQLSYATAAGEALEDMSLSSASSLERGDTSEEFLDDVDSGADTFSDGDLADNKTGSSTQRRLRSFLSETMDWSSIDAADCKEDVALQGSKCSLAASPEAGDLLQGSSLELSPSNSSGGTYMWDEEGLEPLGSARTHPCDSYDDTKIHSMAILNNLEPLSVGELDDDDLMLELDPPEDFLLHHGQHTHT</sequence>
<evidence type="ECO:0000256" key="3">
    <source>
        <dbReference type="SAM" id="MobiDB-lite"/>
    </source>
</evidence>
<feature type="region of interest" description="Disordered" evidence="3">
    <location>
        <begin position="423"/>
        <end position="466"/>
    </location>
</feature>
<dbReference type="AlphaFoldDB" id="A0AA47MJU3"/>
<evidence type="ECO:0000313" key="5">
    <source>
        <dbReference type="Proteomes" id="UP001174136"/>
    </source>
</evidence>
<evidence type="ECO:0000313" key="4">
    <source>
        <dbReference type="EMBL" id="KAK0141386.1"/>
    </source>
</evidence>
<protein>
    <submittedName>
        <fullName evidence="4">Serine-rich coiled-coil domain-containing protein 2</fullName>
    </submittedName>
</protein>
<reference evidence="4" key="1">
    <citation type="journal article" date="2023" name="Front. Mar. Sci.">
        <title>A new Merluccius polli reference genome to investigate the effects of global change in West African waters.</title>
        <authorList>
            <person name="Mateo J.L."/>
            <person name="Blanco-Fernandez C."/>
            <person name="Garcia-Vazquez E."/>
            <person name="Machado-Schiaffino G."/>
        </authorList>
    </citation>
    <scope>NUCLEOTIDE SEQUENCE</scope>
    <source>
        <strain evidence="4">C29</strain>
        <tissue evidence="4">Fin</tissue>
    </source>
</reference>
<dbReference type="GO" id="GO:0008017">
    <property type="term" value="F:microtubule binding"/>
    <property type="evidence" value="ECO:0007669"/>
    <property type="project" value="TreeGrafter"/>
</dbReference>
<feature type="region of interest" description="Disordered" evidence="3">
    <location>
        <begin position="298"/>
        <end position="317"/>
    </location>
</feature>
<gene>
    <name evidence="4" type="primary">CCSER2</name>
    <name evidence="4" type="ORF">N1851_021605</name>
</gene>
<feature type="compositionally biased region" description="Polar residues" evidence="3">
    <location>
        <begin position="24"/>
        <end position="45"/>
    </location>
</feature>
<dbReference type="Proteomes" id="UP001174136">
    <property type="component" value="Unassembled WGS sequence"/>
</dbReference>
<accession>A0AA47MJU3</accession>
<feature type="region of interest" description="Disordered" evidence="3">
    <location>
        <begin position="1"/>
        <end position="197"/>
    </location>
</feature>
<keyword evidence="5" id="KW-1185">Reference proteome</keyword>
<comment type="similarity">
    <text evidence="1">Belongs to the CCSER family.</text>
</comment>
<evidence type="ECO:0000256" key="1">
    <source>
        <dbReference type="ARBA" id="ARBA00010949"/>
    </source>
</evidence>
<feature type="compositionally biased region" description="Low complexity" evidence="3">
    <location>
        <begin position="119"/>
        <end position="128"/>
    </location>
</feature>
<dbReference type="PANTHER" id="PTHR22461">
    <property type="entry name" value="SERINE-RICH COILED-COIL DOMAIN-CONTAINING PROTEIN 2-RELATED"/>
    <property type="match status" value="1"/>
</dbReference>
<name>A0AA47MJU3_MERPO</name>
<dbReference type="EMBL" id="JAOPHQ010003916">
    <property type="protein sequence ID" value="KAK0141386.1"/>
    <property type="molecule type" value="Genomic_DNA"/>
</dbReference>
<dbReference type="InterPro" id="IPR029627">
    <property type="entry name" value="CCSER"/>
</dbReference>
<feature type="compositionally biased region" description="Basic and acidic residues" evidence="3">
    <location>
        <begin position="383"/>
        <end position="393"/>
    </location>
</feature>
<feature type="compositionally biased region" description="Acidic residues" evidence="3">
    <location>
        <begin position="437"/>
        <end position="446"/>
    </location>
</feature>
<dbReference type="PANTHER" id="PTHR22461:SF2">
    <property type="entry name" value="SERINE-RICH COILED-COIL DOMAIN-CONTAINING PROTEIN 2"/>
    <property type="match status" value="1"/>
</dbReference>
<evidence type="ECO:0000256" key="2">
    <source>
        <dbReference type="ARBA" id="ARBA00023054"/>
    </source>
</evidence>
<dbReference type="GO" id="GO:0001578">
    <property type="term" value="P:microtubule bundle formation"/>
    <property type="evidence" value="ECO:0007669"/>
    <property type="project" value="TreeGrafter"/>
</dbReference>
<feature type="compositionally biased region" description="Low complexity" evidence="3">
    <location>
        <begin position="186"/>
        <end position="197"/>
    </location>
</feature>
<organism evidence="4 5">
    <name type="scientific">Merluccius polli</name>
    <name type="common">Benguela hake</name>
    <name type="synonym">Merluccius cadenati</name>
    <dbReference type="NCBI Taxonomy" id="89951"/>
    <lineage>
        <taxon>Eukaryota</taxon>
        <taxon>Metazoa</taxon>
        <taxon>Chordata</taxon>
        <taxon>Craniata</taxon>
        <taxon>Vertebrata</taxon>
        <taxon>Euteleostomi</taxon>
        <taxon>Actinopterygii</taxon>
        <taxon>Neopterygii</taxon>
        <taxon>Teleostei</taxon>
        <taxon>Neoteleostei</taxon>
        <taxon>Acanthomorphata</taxon>
        <taxon>Zeiogadaria</taxon>
        <taxon>Gadariae</taxon>
        <taxon>Gadiformes</taxon>
        <taxon>Gadoidei</taxon>
        <taxon>Merlucciidae</taxon>
        <taxon>Merluccius</taxon>
    </lineage>
</organism>
<feature type="compositionally biased region" description="Low complexity" evidence="3">
    <location>
        <begin position="71"/>
        <end position="86"/>
    </location>
</feature>
<feature type="compositionally biased region" description="Low complexity" evidence="3">
    <location>
        <begin position="298"/>
        <end position="311"/>
    </location>
</feature>
<keyword evidence="2" id="KW-0175">Coiled coil</keyword>
<comment type="caution">
    <text evidence="4">The sequence shown here is derived from an EMBL/GenBank/DDBJ whole genome shotgun (WGS) entry which is preliminary data.</text>
</comment>
<feature type="compositionally biased region" description="Gly residues" evidence="3">
    <location>
        <begin position="399"/>
        <end position="408"/>
    </location>
</feature>